<dbReference type="InterPro" id="IPR029058">
    <property type="entry name" value="AB_hydrolase_fold"/>
</dbReference>
<dbReference type="GO" id="GO:0016787">
    <property type="term" value="F:hydrolase activity"/>
    <property type="evidence" value="ECO:0007669"/>
    <property type="project" value="UniProtKB-KW"/>
</dbReference>
<reference evidence="4 5" key="1">
    <citation type="journal article" date="2003" name="Int. J. Syst. Evol. Microbiol.">
        <title>Kocuria polaris sp. nov., an orange-pigmented psychrophilic bacterium isolated from an Antarctic cyanobacterial mat sample.</title>
        <authorList>
            <person name="Reddy G.S."/>
            <person name="Prakash J.S."/>
            <person name="Prabahar V."/>
            <person name="Matsumoto G.I."/>
            <person name="Stackebrandt E."/>
            <person name="Shivaji S."/>
        </authorList>
    </citation>
    <scope>NUCLEOTIDE SEQUENCE [LARGE SCALE GENOMIC DNA]</scope>
    <source>
        <strain evidence="4 5">CMS 76or</strain>
    </source>
</reference>
<evidence type="ECO:0000259" key="3">
    <source>
        <dbReference type="Pfam" id="PF02230"/>
    </source>
</evidence>
<proteinExistence type="inferred from homology"/>
<dbReference type="AlphaFoldDB" id="A0A0A6VU87"/>
<feature type="domain" description="Phospholipase/carboxylesterase/thioesterase" evidence="3">
    <location>
        <begin position="23"/>
        <end position="214"/>
    </location>
</feature>
<keyword evidence="2" id="KW-0378">Hydrolase</keyword>
<dbReference type="EMBL" id="JSUH01000007">
    <property type="protein sequence ID" value="KHD97474.1"/>
    <property type="molecule type" value="Genomic_DNA"/>
</dbReference>
<comment type="similarity">
    <text evidence="1">Belongs to the AB hydrolase superfamily. AB hydrolase 2 family.</text>
</comment>
<name>A0A0A6VU87_KOCRO</name>
<dbReference type="Pfam" id="PF02230">
    <property type="entry name" value="Abhydrolase_2"/>
    <property type="match status" value="1"/>
</dbReference>
<dbReference type="RefSeq" id="WP_035926394.1">
    <property type="nucleotide sequence ID" value="NZ_JSUH01000007.1"/>
</dbReference>
<dbReference type="Gene3D" id="3.40.50.1820">
    <property type="entry name" value="alpha/beta hydrolase"/>
    <property type="match status" value="1"/>
</dbReference>
<dbReference type="InterPro" id="IPR050565">
    <property type="entry name" value="LYPA1-2/EST-like"/>
</dbReference>
<dbReference type="OrthoDB" id="9780848at2"/>
<dbReference type="Proteomes" id="UP000030466">
    <property type="component" value="Unassembled WGS sequence"/>
</dbReference>
<comment type="caution">
    <text evidence="4">The sequence shown here is derived from an EMBL/GenBank/DDBJ whole genome shotgun (WGS) entry which is preliminary data.</text>
</comment>
<dbReference type="PANTHER" id="PTHR10655:SF17">
    <property type="entry name" value="LYSOPHOSPHOLIPASE-LIKE PROTEIN 1"/>
    <property type="match status" value="1"/>
</dbReference>
<accession>A0A0A6VU87</accession>
<dbReference type="SUPFAM" id="SSF53474">
    <property type="entry name" value="alpha/beta-Hydrolases"/>
    <property type="match status" value="1"/>
</dbReference>
<dbReference type="InterPro" id="IPR003140">
    <property type="entry name" value="PLipase/COase/thioEstase"/>
</dbReference>
<organism evidence="4 5">
    <name type="scientific">Kocuria rosea subsp. polaris</name>
    <dbReference type="NCBI Taxonomy" id="136273"/>
    <lineage>
        <taxon>Bacteria</taxon>
        <taxon>Bacillati</taxon>
        <taxon>Actinomycetota</taxon>
        <taxon>Actinomycetes</taxon>
        <taxon>Micrococcales</taxon>
        <taxon>Micrococcaceae</taxon>
        <taxon>Kocuria</taxon>
    </lineage>
</organism>
<keyword evidence="5" id="KW-1185">Reference proteome</keyword>
<sequence length="228" mass="24626">MTDATVPTGTATPFAVWSRDADARPGTPLLVLLHGYGSHEQDLMGLGPALPGEFSVASVRAPQPAGFGYQWFPLAADLSFSLDRVAEAVEPVAAWLRELAADHPSTTLLGFSQGMAMATSLARHMPGEIAAVVGLSGFVVPGEHPLFADEQLRERPLRMFWGRDPQDPVIPQELVDSTAEWALEHADVMKVHYTGVGHGISPQEVGHVREYLTHVVLGDPDRPVSRPR</sequence>
<evidence type="ECO:0000256" key="2">
    <source>
        <dbReference type="ARBA" id="ARBA00022801"/>
    </source>
</evidence>
<dbReference type="PANTHER" id="PTHR10655">
    <property type="entry name" value="LYSOPHOSPHOLIPASE-RELATED"/>
    <property type="match status" value="1"/>
</dbReference>
<gene>
    <name evidence="4" type="ORF">GY22_08955</name>
</gene>
<evidence type="ECO:0000256" key="1">
    <source>
        <dbReference type="ARBA" id="ARBA00006499"/>
    </source>
</evidence>
<evidence type="ECO:0000313" key="4">
    <source>
        <dbReference type="EMBL" id="KHD97474.1"/>
    </source>
</evidence>
<evidence type="ECO:0000313" key="5">
    <source>
        <dbReference type="Proteomes" id="UP000030466"/>
    </source>
</evidence>
<protein>
    <submittedName>
        <fullName evidence="4">Phospholipase</fullName>
    </submittedName>
</protein>